<gene>
    <name evidence="3" type="ORF">JW744_05525</name>
</gene>
<proteinExistence type="predicted"/>
<feature type="region of interest" description="Disordered" evidence="1">
    <location>
        <begin position="74"/>
        <end position="93"/>
    </location>
</feature>
<name>A0A938YY99_9ARCH</name>
<comment type="caution">
    <text evidence="3">The sequence shown here is derived from an EMBL/GenBank/DDBJ whole genome shotgun (WGS) entry which is preliminary data.</text>
</comment>
<dbReference type="AlphaFoldDB" id="A0A938YY99"/>
<evidence type="ECO:0000313" key="4">
    <source>
        <dbReference type="Proteomes" id="UP000809243"/>
    </source>
</evidence>
<keyword evidence="2" id="KW-0812">Transmembrane</keyword>
<keyword evidence="2" id="KW-1133">Transmembrane helix</keyword>
<organism evidence="3 4">
    <name type="scientific">Candidatus Iainarchaeum sp</name>
    <dbReference type="NCBI Taxonomy" id="3101447"/>
    <lineage>
        <taxon>Archaea</taxon>
        <taxon>Candidatus Iainarchaeota</taxon>
        <taxon>Candidatus Iainarchaeia</taxon>
        <taxon>Candidatus Iainarchaeales</taxon>
        <taxon>Candidatus Iainarchaeaceae</taxon>
        <taxon>Candidatus Iainarchaeum</taxon>
    </lineage>
</organism>
<protein>
    <submittedName>
        <fullName evidence="3">Uncharacterized protein</fullName>
    </submittedName>
</protein>
<dbReference type="Proteomes" id="UP000809243">
    <property type="component" value="Unassembled WGS sequence"/>
</dbReference>
<reference evidence="3" key="1">
    <citation type="submission" date="2021-01" db="EMBL/GenBank/DDBJ databases">
        <title>Active Sulfur Cycling in an Early Earth Analoge.</title>
        <authorList>
            <person name="Hahn C.R."/>
            <person name="Youssef N.H."/>
            <person name="Elshahed M."/>
        </authorList>
    </citation>
    <scope>NUCLEOTIDE SEQUENCE</scope>
    <source>
        <strain evidence="3">Zod_Metabat.1151</strain>
    </source>
</reference>
<evidence type="ECO:0000313" key="3">
    <source>
        <dbReference type="EMBL" id="MBN2067901.1"/>
    </source>
</evidence>
<evidence type="ECO:0000256" key="1">
    <source>
        <dbReference type="SAM" id="MobiDB-lite"/>
    </source>
</evidence>
<accession>A0A938YY99</accession>
<evidence type="ECO:0000256" key="2">
    <source>
        <dbReference type="SAM" id="Phobius"/>
    </source>
</evidence>
<dbReference type="EMBL" id="JAFGDB010000098">
    <property type="protein sequence ID" value="MBN2067901.1"/>
    <property type="molecule type" value="Genomic_DNA"/>
</dbReference>
<sequence>MNYGVYTALVLGMVLFWAGVVFMVRRKLSHVLDELNKGKPETFWHARLVEMQVLLKERKYGALERRIQDLLESDRATGRVKPPKSDAYKNREE</sequence>
<keyword evidence="2" id="KW-0472">Membrane</keyword>
<feature type="transmembrane region" description="Helical" evidence="2">
    <location>
        <begin position="6"/>
        <end position="24"/>
    </location>
</feature>